<dbReference type="STRING" id="1271860.SAMN05216174_1011087"/>
<gene>
    <name evidence="2" type="ORF">SAMN05216174_1011087</name>
</gene>
<evidence type="ECO:0000313" key="2">
    <source>
        <dbReference type="EMBL" id="SDC34237.1"/>
    </source>
</evidence>
<feature type="signal peptide" evidence="1">
    <location>
        <begin position="1"/>
        <end position="40"/>
    </location>
</feature>
<keyword evidence="1" id="KW-0732">Signal</keyword>
<evidence type="ECO:0000256" key="1">
    <source>
        <dbReference type="SAM" id="SignalP"/>
    </source>
</evidence>
<feature type="chain" id="PRO_5011672106" description="Peptidase inhibitor family I36" evidence="1">
    <location>
        <begin position="41"/>
        <end position="123"/>
    </location>
</feature>
<protein>
    <recommendedName>
        <fullName evidence="4">Peptidase inhibitor family I36</fullName>
    </recommendedName>
</protein>
<organism evidence="2 3">
    <name type="scientific">Actinokineospora iranica</name>
    <dbReference type="NCBI Taxonomy" id="1271860"/>
    <lineage>
        <taxon>Bacteria</taxon>
        <taxon>Bacillati</taxon>
        <taxon>Actinomycetota</taxon>
        <taxon>Actinomycetes</taxon>
        <taxon>Pseudonocardiales</taxon>
        <taxon>Pseudonocardiaceae</taxon>
        <taxon>Actinokineospora</taxon>
    </lineage>
</organism>
<evidence type="ECO:0000313" key="3">
    <source>
        <dbReference type="Proteomes" id="UP000199501"/>
    </source>
</evidence>
<accession>A0A1G6KTH8</accession>
<name>A0A1G6KTH8_9PSEU</name>
<dbReference type="AlphaFoldDB" id="A0A1G6KTH8"/>
<proteinExistence type="predicted"/>
<sequence>MGTLRSRLNLRSVKKVGSRMALATALGAAAIVGGPGAASAADVQPQYWNYKCDDGRACVYHVNGDVWNVEHCGVTGLDDFYRYAKAHGNAFTIFYANIPSVFIPAWSERSVPSSRATGVQVYC</sequence>
<dbReference type="EMBL" id="FMZZ01000001">
    <property type="protein sequence ID" value="SDC34237.1"/>
    <property type="molecule type" value="Genomic_DNA"/>
</dbReference>
<dbReference type="Proteomes" id="UP000199501">
    <property type="component" value="Unassembled WGS sequence"/>
</dbReference>
<evidence type="ECO:0008006" key="4">
    <source>
        <dbReference type="Google" id="ProtNLM"/>
    </source>
</evidence>
<keyword evidence="3" id="KW-1185">Reference proteome</keyword>
<dbReference type="OrthoDB" id="4331259at2"/>
<reference evidence="3" key="1">
    <citation type="submission" date="2016-10" db="EMBL/GenBank/DDBJ databases">
        <authorList>
            <person name="Varghese N."/>
            <person name="Submissions S."/>
        </authorList>
    </citation>
    <scope>NUCLEOTIDE SEQUENCE [LARGE SCALE GENOMIC DNA]</scope>
    <source>
        <strain evidence="3">IBRC-M 10403</strain>
    </source>
</reference>